<comment type="caution">
    <text evidence="1">The sequence shown here is derived from an EMBL/GenBank/DDBJ whole genome shotgun (WGS) entry which is preliminary data.</text>
</comment>
<evidence type="ECO:0000313" key="2">
    <source>
        <dbReference type="Proteomes" id="UP001055811"/>
    </source>
</evidence>
<reference evidence="1 2" key="2">
    <citation type="journal article" date="2022" name="Mol. Ecol. Resour.">
        <title>The genomes of chicory, endive, great burdock and yacon provide insights into Asteraceae paleo-polyploidization history and plant inulin production.</title>
        <authorList>
            <person name="Fan W."/>
            <person name="Wang S."/>
            <person name="Wang H."/>
            <person name="Wang A."/>
            <person name="Jiang F."/>
            <person name="Liu H."/>
            <person name="Zhao H."/>
            <person name="Xu D."/>
            <person name="Zhang Y."/>
        </authorList>
    </citation>
    <scope>NUCLEOTIDE SEQUENCE [LARGE SCALE GENOMIC DNA]</scope>
    <source>
        <strain evidence="2">cv. Punajuju</strain>
        <tissue evidence="1">Leaves</tissue>
    </source>
</reference>
<name>A0ACB8YWE7_CICIN</name>
<dbReference type="EMBL" id="CM042017">
    <property type="protein sequence ID" value="KAI3689704.1"/>
    <property type="molecule type" value="Genomic_DNA"/>
</dbReference>
<reference evidence="2" key="1">
    <citation type="journal article" date="2022" name="Mol. Ecol. Resour.">
        <title>The genomes of chicory, endive, great burdock and yacon provide insights into Asteraceae palaeo-polyploidization history and plant inulin production.</title>
        <authorList>
            <person name="Fan W."/>
            <person name="Wang S."/>
            <person name="Wang H."/>
            <person name="Wang A."/>
            <person name="Jiang F."/>
            <person name="Liu H."/>
            <person name="Zhao H."/>
            <person name="Xu D."/>
            <person name="Zhang Y."/>
        </authorList>
    </citation>
    <scope>NUCLEOTIDE SEQUENCE [LARGE SCALE GENOMIC DNA]</scope>
    <source>
        <strain evidence="2">cv. Punajuju</strain>
    </source>
</reference>
<evidence type="ECO:0000313" key="1">
    <source>
        <dbReference type="EMBL" id="KAI3689704.1"/>
    </source>
</evidence>
<sequence>MVMLHSPILGPKCISSKPLVLYLNSIKTFTHLRFTDSNPSFPNDRLYHGFLLPKKSCFSAGVNLNKDFRVIKVVDDDDDEVVEQDKESNLDWKDEFLGQIDPPNKKKQKEKSELLEETDTADWCVRARKSALRSIQTRGLTTAMEDLVTKKKKKKKIKKKLVVNKKNSVKELSISDSDEEDEEEDTELNIENLLDDDKDQLLRNVGIIAGGMFNERKEKTMKTFAEKLSQFSGPSDRRKEINLNREIVEAQTADEVLEIISEMIMAVAKGLSPSPLSPLNLATAIHRVAKNMEKVLMTRTHRLAFARRREMSMLVGMAMMNLPECSAQGISNIAWALSKIGGELLYVSEMDRVAEVALTKVNQFNSQNVANVSGAFASMQHSAPGLFSELSKRGSEIVHTFQPQELAQVLWAFASLSEPADSLLSSLDDVYQNALQFRCKKTSNVNVEDVNAGKDFPVLEFNRDEIGNICWSYAVLGEINRKFFLNIWKTLEQFEEQNVSEQYREDIMFATQVQLVNQCLKVEYPHLSLCLKSEIEDKIVKAGKTTRFNQKITSSFQKEVARLLVGTGVDWTREYVVDGYTLDAALIDVKVALEIDGPTHFSRNLGNLLGHTVLKRRYLEAAGWKVVSVSHQKWEELEGSHEQLDYLREILQDYTNMKLQEL</sequence>
<dbReference type="Proteomes" id="UP001055811">
    <property type="component" value="Linkage Group LG09"/>
</dbReference>
<keyword evidence="2" id="KW-1185">Reference proteome</keyword>
<protein>
    <submittedName>
        <fullName evidence="1">Uncharacterized protein</fullName>
    </submittedName>
</protein>
<proteinExistence type="predicted"/>
<accession>A0ACB8YWE7</accession>
<organism evidence="1 2">
    <name type="scientific">Cichorium intybus</name>
    <name type="common">Chicory</name>
    <dbReference type="NCBI Taxonomy" id="13427"/>
    <lineage>
        <taxon>Eukaryota</taxon>
        <taxon>Viridiplantae</taxon>
        <taxon>Streptophyta</taxon>
        <taxon>Embryophyta</taxon>
        <taxon>Tracheophyta</taxon>
        <taxon>Spermatophyta</taxon>
        <taxon>Magnoliopsida</taxon>
        <taxon>eudicotyledons</taxon>
        <taxon>Gunneridae</taxon>
        <taxon>Pentapetalae</taxon>
        <taxon>asterids</taxon>
        <taxon>campanulids</taxon>
        <taxon>Asterales</taxon>
        <taxon>Asteraceae</taxon>
        <taxon>Cichorioideae</taxon>
        <taxon>Cichorieae</taxon>
        <taxon>Cichoriinae</taxon>
        <taxon>Cichorium</taxon>
    </lineage>
</organism>
<gene>
    <name evidence="1" type="ORF">L2E82_47670</name>
</gene>